<name>A0A4P7BY09_9GAMM</name>
<protein>
    <recommendedName>
        <fullName evidence="3">Tetratricopeptide repeat protein</fullName>
    </recommendedName>
</protein>
<gene>
    <name evidence="1" type="ORF">E3U44_11570</name>
</gene>
<dbReference type="KEGG" id="nwr:E3U44_11570"/>
<dbReference type="Proteomes" id="UP000294325">
    <property type="component" value="Chromosome"/>
</dbReference>
<keyword evidence="2" id="KW-1185">Reference proteome</keyword>
<dbReference type="RefSeq" id="WP_134358346.1">
    <property type="nucleotide sequence ID" value="NZ_CP038033.1"/>
</dbReference>
<dbReference type="EMBL" id="CP038033">
    <property type="protein sequence ID" value="QBQ55078.1"/>
    <property type="molecule type" value="Genomic_DNA"/>
</dbReference>
<organism evidence="1 2">
    <name type="scientific">Nitrosococcus wardiae</name>
    <dbReference type="NCBI Taxonomy" id="1814290"/>
    <lineage>
        <taxon>Bacteria</taxon>
        <taxon>Pseudomonadati</taxon>
        <taxon>Pseudomonadota</taxon>
        <taxon>Gammaproteobacteria</taxon>
        <taxon>Chromatiales</taxon>
        <taxon>Chromatiaceae</taxon>
        <taxon>Nitrosococcus</taxon>
    </lineage>
</organism>
<reference evidence="1 2" key="1">
    <citation type="submission" date="2019-03" db="EMBL/GenBank/DDBJ databases">
        <title>The genome sequence of Nitrosococcus wardiae strain D1FHST reveals the archetypal metabolic capacity of ammonia-oxidizing Gammaproteobacteria.</title>
        <authorList>
            <person name="Wang L."/>
            <person name="Lim C.K."/>
            <person name="Hanson T.E."/>
            <person name="Dang H."/>
            <person name="Klotz M.G."/>
        </authorList>
    </citation>
    <scope>NUCLEOTIDE SEQUENCE [LARGE SCALE GENOMIC DNA]</scope>
    <source>
        <strain evidence="1 2">D1FHS</strain>
    </source>
</reference>
<dbReference type="AlphaFoldDB" id="A0A4P7BY09"/>
<evidence type="ECO:0000313" key="2">
    <source>
        <dbReference type="Proteomes" id="UP000294325"/>
    </source>
</evidence>
<evidence type="ECO:0000313" key="1">
    <source>
        <dbReference type="EMBL" id="QBQ55078.1"/>
    </source>
</evidence>
<proteinExistence type="predicted"/>
<evidence type="ECO:0008006" key="3">
    <source>
        <dbReference type="Google" id="ProtNLM"/>
    </source>
</evidence>
<dbReference type="OrthoDB" id="51325at2"/>
<sequence>MIAAYGYFDRCVALCREHGLGRVEVANLAMRGVTQFYQNAIEAALADKDWCAAERYAALLEEYTRLEPLPWSDFFIEWARVLAALGAGIRESTMEETLQQLYAEARRANFKAALPALQEALEIIKP</sequence>
<accession>A0A4P7BY09</accession>